<sequence length="271" mass="30035">MTPPLGIEISPAATPIANQRFIEASGLGTTIRPDFVAVTCGTGGKLESGTPYDLIQRLERLQLQVIPHLTGSYKTPAAVNQELQELTRLGVKRLLALRGDVNPQQQPTGYFPHATNLIHYIKQHSKLKIAAAAYPERHLESDTWGTELFYLRAKVQAGATELFTQFCFDTPAIVSWLDRIHAADIQVPVVVGVLPLTSRTRIQQAETMLGHPLPNELQNRLATARTEAELRMLGIQVALEQIQALRQRGVGIQIYTFNDVKLLQTILQVGY</sequence>
<gene>
    <name evidence="9" type="ORF">M3M40_05535</name>
</gene>
<dbReference type="AlphaFoldDB" id="A0A9Q8ZSF1"/>
<dbReference type="GO" id="GO:0106312">
    <property type="term" value="F:methylenetetrahydrofolate reductase (NADH) activity"/>
    <property type="evidence" value="ECO:0007669"/>
    <property type="project" value="UniProtKB-EC"/>
</dbReference>
<evidence type="ECO:0000256" key="1">
    <source>
        <dbReference type="ARBA" id="ARBA00001974"/>
    </source>
</evidence>
<dbReference type="Proteomes" id="UP001055911">
    <property type="component" value="Chromosome"/>
</dbReference>
<dbReference type="RefSeq" id="WP_252766465.1">
    <property type="nucleotide sequence ID" value="NZ_CP097119.1"/>
</dbReference>
<evidence type="ECO:0000313" key="10">
    <source>
        <dbReference type="Proteomes" id="UP001055911"/>
    </source>
</evidence>
<evidence type="ECO:0000256" key="5">
    <source>
        <dbReference type="ARBA" id="ARBA00022827"/>
    </source>
</evidence>
<comment type="similarity">
    <text evidence="3 8">Belongs to the methylenetetrahydrofolate reductase family.</text>
</comment>
<dbReference type="GO" id="GO:0071949">
    <property type="term" value="F:FAD binding"/>
    <property type="evidence" value="ECO:0007669"/>
    <property type="project" value="TreeGrafter"/>
</dbReference>
<organism evidence="9 10">
    <name type="scientific">Fructilactobacillus cliffordii</name>
    <dbReference type="NCBI Taxonomy" id="2940299"/>
    <lineage>
        <taxon>Bacteria</taxon>
        <taxon>Bacillati</taxon>
        <taxon>Bacillota</taxon>
        <taxon>Bacilli</taxon>
        <taxon>Lactobacillales</taxon>
        <taxon>Lactobacillaceae</taxon>
        <taxon>Fructilactobacillus</taxon>
    </lineage>
</organism>
<dbReference type="EMBL" id="CP097119">
    <property type="protein sequence ID" value="USS88948.1"/>
    <property type="molecule type" value="Genomic_DNA"/>
</dbReference>
<evidence type="ECO:0000256" key="7">
    <source>
        <dbReference type="ARBA" id="ARBA00048628"/>
    </source>
</evidence>
<keyword evidence="6 8" id="KW-0560">Oxidoreductase</keyword>
<dbReference type="Pfam" id="PF02219">
    <property type="entry name" value="MTHFR"/>
    <property type="match status" value="1"/>
</dbReference>
<dbReference type="GO" id="GO:0005829">
    <property type="term" value="C:cytosol"/>
    <property type="evidence" value="ECO:0007669"/>
    <property type="project" value="TreeGrafter"/>
</dbReference>
<dbReference type="PANTHER" id="PTHR45754:SF3">
    <property type="entry name" value="METHYLENETETRAHYDROFOLATE REDUCTASE (NADPH)"/>
    <property type="match status" value="1"/>
</dbReference>
<dbReference type="Gene3D" id="3.20.20.220">
    <property type="match status" value="1"/>
</dbReference>
<dbReference type="PANTHER" id="PTHR45754">
    <property type="entry name" value="METHYLENETETRAHYDROFOLATE REDUCTASE"/>
    <property type="match status" value="1"/>
</dbReference>
<comment type="cofactor">
    <cofactor evidence="1 8">
        <name>FAD</name>
        <dbReference type="ChEBI" id="CHEBI:57692"/>
    </cofactor>
</comment>
<dbReference type="InterPro" id="IPR003171">
    <property type="entry name" value="Mehydrof_redctse-like"/>
</dbReference>
<comment type="pathway">
    <text evidence="2 8">One-carbon metabolism; tetrahydrofolate interconversion.</text>
</comment>
<accession>A0A9Q8ZSF1</accession>
<dbReference type="GO" id="GO:0035999">
    <property type="term" value="P:tetrahydrofolate interconversion"/>
    <property type="evidence" value="ECO:0007669"/>
    <property type="project" value="TreeGrafter"/>
</dbReference>
<name>A0A9Q8ZSF1_9LACO</name>
<evidence type="ECO:0000256" key="4">
    <source>
        <dbReference type="ARBA" id="ARBA00022630"/>
    </source>
</evidence>
<dbReference type="InterPro" id="IPR029041">
    <property type="entry name" value="FAD-linked_oxidoreductase-like"/>
</dbReference>
<proteinExistence type="inferred from homology"/>
<dbReference type="GO" id="GO:0009086">
    <property type="term" value="P:methionine biosynthetic process"/>
    <property type="evidence" value="ECO:0007669"/>
    <property type="project" value="TreeGrafter"/>
</dbReference>
<evidence type="ECO:0000256" key="2">
    <source>
        <dbReference type="ARBA" id="ARBA00004777"/>
    </source>
</evidence>
<protein>
    <recommendedName>
        <fullName evidence="8">Methylenetetrahydrofolate reductase</fullName>
    </recommendedName>
</protein>
<evidence type="ECO:0000256" key="8">
    <source>
        <dbReference type="RuleBase" id="RU003862"/>
    </source>
</evidence>
<keyword evidence="10" id="KW-1185">Reference proteome</keyword>
<evidence type="ECO:0000256" key="6">
    <source>
        <dbReference type="ARBA" id="ARBA00023002"/>
    </source>
</evidence>
<keyword evidence="4 8" id="KW-0285">Flavoprotein</keyword>
<dbReference type="SUPFAM" id="SSF51730">
    <property type="entry name" value="FAD-linked oxidoreductase"/>
    <property type="match status" value="1"/>
</dbReference>
<evidence type="ECO:0000256" key="3">
    <source>
        <dbReference type="ARBA" id="ARBA00006743"/>
    </source>
</evidence>
<dbReference type="CDD" id="cd00537">
    <property type="entry name" value="MTHFR"/>
    <property type="match status" value="1"/>
</dbReference>
<keyword evidence="5 8" id="KW-0274">FAD</keyword>
<evidence type="ECO:0000313" key="9">
    <source>
        <dbReference type="EMBL" id="USS88948.1"/>
    </source>
</evidence>
<reference evidence="9" key="1">
    <citation type="submission" date="2022-05" db="EMBL/GenBank/DDBJ databases">
        <authorList>
            <person name="Oliphant S.A."/>
            <person name="Watson-Haigh N.S."/>
            <person name="Sumby K.M."/>
            <person name="Gardner J.M."/>
            <person name="Jiranek V."/>
        </authorList>
    </citation>
    <scope>NUCLEOTIDE SEQUENCE</scope>
    <source>
        <strain evidence="9">KI4_B1</strain>
    </source>
</reference>
<comment type="catalytic activity">
    <reaction evidence="7">
        <text>(6S)-5-methyl-5,6,7,8-tetrahydrofolate + NAD(+) = (6R)-5,10-methylene-5,6,7,8-tetrahydrofolate + NADH + H(+)</text>
        <dbReference type="Rhea" id="RHEA:19821"/>
        <dbReference type="ChEBI" id="CHEBI:15378"/>
        <dbReference type="ChEBI" id="CHEBI:15636"/>
        <dbReference type="ChEBI" id="CHEBI:18608"/>
        <dbReference type="ChEBI" id="CHEBI:57540"/>
        <dbReference type="ChEBI" id="CHEBI:57945"/>
        <dbReference type="EC" id="1.5.1.54"/>
    </reaction>
    <physiologicalReaction direction="right-to-left" evidence="7">
        <dbReference type="Rhea" id="RHEA:19823"/>
    </physiologicalReaction>
</comment>